<keyword evidence="3" id="KW-1185">Reference proteome</keyword>
<proteinExistence type="predicted"/>
<dbReference type="Pfam" id="PF12961">
    <property type="entry name" value="DUF3850"/>
    <property type="match status" value="1"/>
</dbReference>
<dbReference type="Gene3D" id="2.30.130.30">
    <property type="entry name" value="Hypothetical protein"/>
    <property type="match status" value="1"/>
</dbReference>
<reference evidence="2 3" key="1">
    <citation type="submission" date="2018-08" db="EMBL/GenBank/DDBJ databases">
        <title>Fibrisoma montanum sp. nov., isolated from Danxia mountain soil.</title>
        <authorList>
            <person name="Huang Y."/>
        </authorList>
    </citation>
    <scope>NUCLEOTIDE SEQUENCE [LARGE SCALE GENOMIC DNA]</scope>
    <source>
        <strain evidence="2 3">HYT19</strain>
    </source>
</reference>
<accession>A0A418M6A4</accession>
<dbReference type="RefSeq" id="WP_119669155.1">
    <property type="nucleotide sequence ID" value="NZ_QXED01000005.1"/>
</dbReference>
<evidence type="ECO:0000259" key="1">
    <source>
        <dbReference type="Pfam" id="PF12961"/>
    </source>
</evidence>
<sequence length="124" mass="14696">MEATRKKAVVFDDFNFHLLKVDSEDLMYDLITCRKSFEYRRNDREFAEGDVLCLVYWNGLQFTNSYVFKVVDYIHYGGHYGVPIEYCIMAISEFRRYGLGLSNDELVDHLILNYYDATHPIPEQ</sequence>
<dbReference type="Proteomes" id="UP000283523">
    <property type="component" value="Unassembled WGS sequence"/>
</dbReference>
<evidence type="ECO:0000313" key="2">
    <source>
        <dbReference type="EMBL" id="RIV21361.1"/>
    </source>
</evidence>
<dbReference type="AlphaFoldDB" id="A0A418M6A4"/>
<evidence type="ECO:0000313" key="3">
    <source>
        <dbReference type="Proteomes" id="UP000283523"/>
    </source>
</evidence>
<feature type="domain" description="DUF3850" evidence="1">
    <location>
        <begin position="17"/>
        <end position="91"/>
    </location>
</feature>
<protein>
    <submittedName>
        <fullName evidence="2">DUF3850 domain-containing protein</fullName>
    </submittedName>
</protein>
<comment type="caution">
    <text evidence="2">The sequence shown here is derived from an EMBL/GenBank/DDBJ whole genome shotgun (WGS) entry which is preliminary data.</text>
</comment>
<dbReference type="OrthoDB" id="1700487at2"/>
<organism evidence="2 3">
    <name type="scientific">Fibrisoma montanum</name>
    <dbReference type="NCBI Taxonomy" id="2305895"/>
    <lineage>
        <taxon>Bacteria</taxon>
        <taxon>Pseudomonadati</taxon>
        <taxon>Bacteroidota</taxon>
        <taxon>Cytophagia</taxon>
        <taxon>Cytophagales</taxon>
        <taxon>Spirosomataceae</taxon>
        <taxon>Fibrisoma</taxon>
    </lineage>
</organism>
<name>A0A418M6A4_9BACT</name>
<dbReference type="EMBL" id="QXED01000005">
    <property type="protein sequence ID" value="RIV21361.1"/>
    <property type="molecule type" value="Genomic_DNA"/>
</dbReference>
<gene>
    <name evidence="2" type="ORF">DYU11_18315</name>
</gene>
<dbReference type="InterPro" id="IPR039440">
    <property type="entry name" value="DUF3850"/>
</dbReference>